<evidence type="ECO:0000313" key="3">
    <source>
        <dbReference type="Proteomes" id="UP000006322"/>
    </source>
</evidence>
<feature type="transmembrane region" description="Helical" evidence="1">
    <location>
        <begin position="12"/>
        <end position="29"/>
    </location>
</feature>
<dbReference type="AlphaFoldDB" id="K7AEB4"/>
<sequence>MAGLNTQRSAKLWLHILFFALLVDGIYLSKMRNIIMTPVINVQK</sequence>
<gene>
    <name evidence="2" type="ORF">GPLA_2771</name>
</gene>
<organism evidence="2 3">
    <name type="scientific">Paraglaciecola polaris LMG 21857</name>
    <dbReference type="NCBI Taxonomy" id="1129793"/>
    <lineage>
        <taxon>Bacteria</taxon>
        <taxon>Pseudomonadati</taxon>
        <taxon>Pseudomonadota</taxon>
        <taxon>Gammaproteobacteria</taxon>
        <taxon>Alteromonadales</taxon>
        <taxon>Alteromonadaceae</taxon>
        <taxon>Paraglaciecola</taxon>
    </lineage>
</organism>
<evidence type="ECO:0000313" key="2">
    <source>
        <dbReference type="EMBL" id="GAC33665.1"/>
    </source>
</evidence>
<evidence type="ECO:0000256" key="1">
    <source>
        <dbReference type="SAM" id="Phobius"/>
    </source>
</evidence>
<protein>
    <submittedName>
        <fullName evidence="2">Uncharacterized protein</fullName>
    </submittedName>
</protein>
<dbReference type="Proteomes" id="UP000006322">
    <property type="component" value="Unassembled WGS sequence"/>
</dbReference>
<dbReference type="EMBL" id="BAER01000069">
    <property type="protein sequence ID" value="GAC33665.1"/>
    <property type="molecule type" value="Genomic_DNA"/>
</dbReference>
<comment type="caution">
    <text evidence="2">The sequence shown here is derived from an EMBL/GenBank/DDBJ whole genome shotgun (WGS) entry which is preliminary data.</text>
</comment>
<name>K7AEB4_9ALTE</name>
<keyword evidence="3" id="KW-1185">Reference proteome</keyword>
<keyword evidence="1" id="KW-0812">Transmembrane</keyword>
<dbReference type="STRING" id="1129793.GPLA_2771"/>
<keyword evidence="1" id="KW-0472">Membrane</keyword>
<keyword evidence="1" id="KW-1133">Transmembrane helix</keyword>
<accession>K7AEB4</accession>
<proteinExistence type="predicted"/>
<reference evidence="3" key="1">
    <citation type="journal article" date="2014" name="Environ. Microbiol.">
        <title>Comparative genomics of the marine bacterial genus Glaciecola reveals the high degree of genomic diversity and genomic characteristic for cold adaptation.</title>
        <authorList>
            <person name="Qin Q.L."/>
            <person name="Xie B.B."/>
            <person name="Yu Y."/>
            <person name="Shu Y.L."/>
            <person name="Rong J.C."/>
            <person name="Zhang Y.J."/>
            <person name="Zhao D.L."/>
            <person name="Chen X.L."/>
            <person name="Zhang X.Y."/>
            <person name="Chen B."/>
            <person name="Zhou B.C."/>
            <person name="Zhang Y.Z."/>
        </authorList>
    </citation>
    <scope>NUCLEOTIDE SEQUENCE [LARGE SCALE GENOMIC DNA]</scope>
    <source>
        <strain evidence="3">LMG 21857</strain>
    </source>
</reference>